<protein>
    <submittedName>
        <fullName evidence="1">Uncharacterized protein</fullName>
    </submittedName>
</protein>
<comment type="caution">
    <text evidence="1">The sequence shown here is derived from an EMBL/GenBank/DDBJ whole genome shotgun (WGS) entry which is preliminary data.</text>
</comment>
<evidence type="ECO:0000313" key="2">
    <source>
        <dbReference type="Proteomes" id="UP000588806"/>
    </source>
</evidence>
<proteinExistence type="predicted"/>
<reference evidence="1 2" key="2">
    <citation type="submission" date="2020-06" db="EMBL/GenBank/DDBJ databases">
        <title>Halomonas songnenensis sp. nov., a moderately halophilic bacterium isolated from saline and alkaline soils.</title>
        <authorList>
            <person name="Jiang J."/>
            <person name="Pan Y."/>
        </authorList>
    </citation>
    <scope>NUCLEOTIDE SEQUENCE [LARGE SCALE GENOMIC DNA]</scope>
    <source>
        <strain evidence="1 2">TBZ9</strain>
    </source>
</reference>
<organism evidence="1 2">
    <name type="scientific">Vreelandella azerica</name>
    <dbReference type="NCBI Taxonomy" id="2732867"/>
    <lineage>
        <taxon>Bacteria</taxon>
        <taxon>Pseudomonadati</taxon>
        <taxon>Pseudomonadota</taxon>
        <taxon>Gammaproteobacteria</taxon>
        <taxon>Oceanospirillales</taxon>
        <taxon>Halomonadaceae</taxon>
        <taxon>Vreelandella</taxon>
    </lineage>
</organism>
<name>A0A7Y3X9Y4_9GAMM</name>
<dbReference type="RefSeq" id="WP_171702643.1">
    <property type="nucleotide sequence ID" value="NZ_JABFHI010000004.1"/>
</dbReference>
<keyword evidence="2" id="KW-1185">Reference proteome</keyword>
<evidence type="ECO:0000313" key="1">
    <source>
        <dbReference type="EMBL" id="NOG32187.1"/>
    </source>
</evidence>
<dbReference type="Gene3D" id="2.40.420.20">
    <property type="match status" value="1"/>
</dbReference>
<gene>
    <name evidence="1" type="ORF">HLB35_11235</name>
</gene>
<dbReference type="EMBL" id="JABFHI010000004">
    <property type="protein sequence ID" value="NOG32187.1"/>
    <property type="molecule type" value="Genomic_DNA"/>
</dbReference>
<reference evidence="1 2" key="1">
    <citation type="submission" date="2020-05" db="EMBL/GenBank/DDBJ databases">
        <authorList>
            <person name="Ruan W."/>
            <person name="Jeon C.O."/>
            <person name="Chun B.H."/>
        </authorList>
    </citation>
    <scope>NUCLEOTIDE SEQUENCE [LARGE SCALE GENOMIC DNA]</scope>
    <source>
        <strain evidence="1 2">TBZ9</strain>
    </source>
</reference>
<accession>A0A7Y3X9Y4</accession>
<sequence>MSLETADDPLAPGQVVSVLVPDRAQQTQASEWVGLPQAALLRRGQLTGTLVVEQTSSGSVVRLEWIKLANPPANDSELIPVTQGLTVGDKVVLNPSVKLEDGQTVTIKPSGPQHAGE</sequence>
<dbReference type="AlphaFoldDB" id="A0A7Y3X9Y4"/>
<dbReference type="Proteomes" id="UP000588806">
    <property type="component" value="Unassembled WGS sequence"/>
</dbReference>